<name>A0A517XUD3_9BACT</name>
<reference evidence="1 2" key="1">
    <citation type="submission" date="2019-02" db="EMBL/GenBank/DDBJ databases">
        <title>Deep-cultivation of Planctomycetes and their phenomic and genomic characterization uncovers novel biology.</title>
        <authorList>
            <person name="Wiegand S."/>
            <person name="Jogler M."/>
            <person name="Boedeker C."/>
            <person name="Pinto D."/>
            <person name="Vollmers J."/>
            <person name="Rivas-Marin E."/>
            <person name="Kohn T."/>
            <person name="Peeters S.H."/>
            <person name="Heuer A."/>
            <person name="Rast P."/>
            <person name="Oberbeckmann S."/>
            <person name="Bunk B."/>
            <person name="Jeske O."/>
            <person name="Meyerdierks A."/>
            <person name="Storesund J.E."/>
            <person name="Kallscheuer N."/>
            <person name="Luecker S."/>
            <person name="Lage O.M."/>
            <person name="Pohl T."/>
            <person name="Merkel B.J."/>
            <person name="Hornburger P."/>
            <person name="Mueller R.-W."/>
            <person name="Bruemmer F."/>
            <person name="Labrenz M."/>
            <person name="Spormann A.M."/>
            <person name="Op den Camp H."/>
            <person name="Overmann J."/>
            <person name="Amann R."/>
            <person name="Jetten M.S.M."/>
            <person name="Mascher T."/>
            <person name="Medema M.H."/>
            <person name="Devos D.P."/>
            <person name="Kaster A.-K."/>
            <person name="Ovreas L."/>
            <person name="Rohde M."/>
            <person name="Galperin M.Y."/>
            <person name="Jogler C."/>
        </authorList>
    </citation>
    <scope>NUCLEOTIDE SEQUENCE [LARGE SCALE GENOMIC DNA]</scope>
    <source>
        <strain evidence="1 2">ETA_A1</strain>
    </source>
</reference>
<dbReference type="EMBL" id="CP036273">
    <property type="protein sequence ID" value="QDU21096.1"/>
    <property type="molecule type" value="Genomic_DNA"/>
</dbReference>
<evidence type="ECO:0000313" key="1">
    <source>
        <dbReference type="EMBL" id="QDU21096.1"/>
    </source>
</evidence>
<dbReference type="Proteomes" id="UP000319576">
    <property type="component" value="Chromosome"/>
</dbReference>
<gene>
    <name evidence="1" type="ORF">ETAA1_30610</name>
</gene>
<dbReference type="KEGG" id="uli:ETAA1_30610"/>
<keyword evidence="2" id="KW-1185">Reference proteome</keyword>
<sequence>MTLSESLLPKLSEWAPAGVGRHSMTHTADARTVHLTADKADSLSCLVWELAVTTTEPAALRDWAAAVAKRATGLVEPLTLHEVDAGRGEAVLRSTAPSAKGAALAYYEVNLHADGRAVVRRFHGSKANPGREQVAFALTHEVLAKLADDIAG</sequence>
<organism evidence="1 2">
    <name type="scientific">Urbifossiella limnaea</name>
    <dbReference type="NCBI Taxonomy" id="2528023"/>
    <lineage>
        <taxon>Bacteria</taxon>
        <taxon>Pseudomonadati</taxon>
        <taxon>Planctomycetota</taxon>
        <taxon>Planctomycetia</taxon>
        <taxon>Gemmatales</taxon>
        <taxon>Gemmataceae</taxon>
        <taxon>Urbifossiella</taxon>
    </lineage>
</organism>
<evidence type="ECO:0000313" key="2">
    <source>
        <dbReference type="Proteomes" id="UP000319576"/>
    </source>
</evidence>
<protein>
    <submittedName>
        <fullName evidence="1">Uncharacterized protein</fullName>
    </submittedName>
</protein>
<dbReference type="AlphaFoldDB" id="A0A517XUD3"/>
<proteinExistence type="predicted"/>
<accession>A0A517XUD3</accession>